<dbReference type="Pfam" id="PF00648">
    <property type="entry name" value="Peptidase_C2"/>
    <property type="match status" value="1"/>
</dbReference>
<evidence type="ECO:0000256" key="2">
    <source>
        <dbReference type="PIRSR" id="PIRSR622684-1"/>
    </source>
</evidence>
<dbReference type="AlphaFoldDB" id="A0AA36JJV9"/>
<evidence type="ECO:0000256" key="1">
    <source>
        <dbReference type="ARBA" id="ARBA00007623"/>
    </source>
</evidence>
<dbReference type="InterPro" id="IPR038765">
    <property type="entry name" value="Papain-like_cys_pep_sf"/>
</dbReference>
<dbReference type="Gene3D" id="3.90.70.10">
    <property type="entry name" value="Cysteine proteinases"/>
    <property type="match status" value="1"/>
</dbReference>
<dbReference type="PROSITE" id="PS00139">
    <property type="entry name" value="THIOL_PROTEASE_CYS"/>
    <property type="match status" value="1"/>
</dbReference>
<dbReference type="SMART" id="SM00230">
    <property type="entry name" value="CysPc"/>
    <property type="match status" value="1"/>
</dbReference>
<sequence>MQSVATRLAIESVDLHLQARLSGSQQEQIWSNAADTVKGIGGVAESSFALLSQLVEDAMVEPTPPRDTLPREKPLEHAGYQQAPDFNSLILPAAKLPNTLSEGDKVHVWSKSKGTWIEDGFVQEVSKYDVQILGDVVMKGSVYVVFDAGSKSKWVRPRDIGHLLRTPGAVVQADCASPSKSAPEEGSPSAGAHAATPDSRMAELHALRAQRGQFKDEQFPPTPSGRIQKWCRPHEIGVHDGRVLWRREDWQLFRGEPRADDVQQGELGDCWFLSSLAAMAEFQNGKLVQRLLPDQQNFSPAGVYLVRLWLSGRWRDIIVDDQLPCVGNGVGTYRQLAYCSTRRCQLWASIIEKAFAKACGSYEALVGGEAEEALSVLTGWPCETIQFDREDFDSSILWATMCTSRDARFLMTVSTSSGKSRSDEDIRAVGLVPNHAYSLIDVLDVLDAGGDRVRLLKIRNPHAQDKWRGNWSESSRLWTPELRQRVGAAKAMEAGMFFMGYGDFLKWFERCTICKVQGDGWHKVRMPTPLPGNSAAPNQGWMLSVSEMTECCLAIAQPQDRARSGPLFQDLKLGPIQHAGFVLVSVEEGAQQQKPLSVAVGHPRSRPVVSADCWLKPGFLYYLLPLSLMEGPEVPAVLSCFSRKAVQIREHSFSNMGVVTSWATFVRFSAHRPDNFHGAMHLPQIPSWFTPPKATAAWWLAWRRTTARATSRWIWTSSSRAVSLRSPGAVAAQKIGLVQGKLRSYR</sequence>
<feature type="region of interest" description="Disordered" evidence="4">
    <location>
        <begin position="175"/>
        <end position="198"/>
    </location>
</feature>
<comment type="caution">
    <text evidence="6">The sequence shown here is derived from an EMBL/GenBank/DDBJ whole genome shotgun (WGS) entry which is preliminary data.</text>
</comment>
<dbReference type="GO" id="GO:0006508">
    <property type="term" value="P:proteolysis"/>
    <property type="evidence" value="ECO:0007669"/>
    <property type="project" value="UniProtKB-KW"/>
</dbReference>
<dbReference type="InterPro" id="IPR000169">
    <property type="entry name" value="Pept_cys_AS"/>
</dbReference>
<evidence type="ECO:0000313" key="7">
    <source>
        <dbReference type="Proteomes" id="UP001178507"/>
    </source>
</evidence>
<proteinExistence type="inferred from homology"/>
<dbReference type="CDD" id="cd00044">
    <property type="entry name" value="CysPc"/>
    <property type="match status" value="1"/>
</dbReference>
<keyword evidence="3" id="KW-0378">Hydrolase</keyword>
<dbReference type="GO" id="GO:0005737">
    <property type="term" value="C:cytoplasm"/>
    <property type="evidence" value="ECO:0007669"/>
    <property type="project" value="TreeGrafter"/>
</dbReference>
<feature type="active site" evidence="2 3">
    <location>
        <position position="435"/>
    </location>
</feature>
<reference evidence="6" key="1">
    <citation type="submission" date="2023-08" db="EMBL/GenBank/DDBJ databases">
        <authorList>
            <person name="Chen Y."/>
            <person name="Shah S."/>
            <person name="Dougan E. K."/>
            <person name="Thang M."/>
            <person name="Chan C."/>
        </authorList>
    </citation>
    <scope>NUCLEOTIDE SEQUENCE</scope>
</reference>
<dbReference type="EMBL" id="CAUJNA010003652">
    <property type="protein sequence ID" value="CAJ1406961.1"/>
    <property type="molecule type" value="Genomic_DNA"/>
</dbReference>
<dbReference type="SUPFAM" id="SSF54001">
    <property type="entry name" value="Cysteine proteinases"/>
    <property type="match status" value="1"/>
</dbReference>
<organism evidence="6 7">
    <name type="scientific">Effrenium voratum</name>
    <dbReference type="NCBI Taxonomy" id="2562239"/>
    <lineage>
        <taxon>Eukaryota</taxon>
        <taxon>Sar</taxon>
        <taxon>Alveolata</taxon>
        <taxon>Dinophyceae</taxon>
        <taxon>Suessiales</taxon>
        <taxon>Symbiodiniaceae</taxon>
        <taxon>Effrenium</taxon>
    </lineage>
</organism>
<dbReference type="PRINTS" id="PR00704">
    <property type="entry name" value="CALPAIN"/>
</dbReference>
<accession>A0AA36JJV9</accession>
<keyword evidence="7" id="KW-1185">Reference proteome</keyword>
<dbReference type="Proteomes" id="UP001178507">
    <property type="component" value="Unassembled WGS sequence"/>
</dbReference>
<dbReference type="InterPro" id="IPR022684">
    <property type="entry name" value="Calpain_cysteine_protease"/>
</dbReference>
<dbReference type="GO" id="GO:0004198">
    <property type="term" value="F:calcium-dependent cysteine-type endopeptidase activity"/>
    <property type="evidence" value="ECO:0007669"/>
    <property type="project" value="InterPro"/>
</dbReference>
<feature type="active site" evidence="2 3">
    <location>
        <position position="460"/>
    </location>
</feature>
<feature type="domain" description="Calpain catalytic" evidence="5">
    <location>
        <begin position="213"/>
        <end position="517"/>
    </location>
</feature>
<gene>
    <name evidence="6" type="ORF">EVOR1521_LOCUS28781</name>
</gene>
<keyword evidence="3" id="KW-0788">Thiol protease</keyword>
<dbReference type="PROSITE" id="PS50203">
    <property type="entry name" value="CALPAIN_CAT"/>
    <property type="match status" value="1"/>
</dbReference>
<evidence type="ECO:0000256" key="4">
    <source>
        <dbReference type="SAM" id="MobiDB-lite"/>
    </source>
</evidence>
<name>A0AA36JJV9_9DINO</name>
<evidence type="ECO:0000259" key="5">
    <source>
        <dbReference type="PROSITE" id="PS50203"/>
    </source>
</evidence>
<dbReference type="PANTHER" id="PTHR10183">
    <property type="entry name" value="CALPAIN"/>
    <property type="match status" value="1"/>
</dbReference>
<evidence type="ECO:0000256" key="3">
    <source>
        <dbReference type="PROSITE-ProRule" id="PRU00239"/>
    </source>
</evidence>
<feature type="active site" evidence="2 3">
    <location>
        <position position="270"/>
    </location>
</feature>
<protein>
    <recommendedName>
        <fullName evidence="5">Calpain catalytic domain-containing protein</fullName>
    </recommendedName>
</protein>
<dbReference type="PANTHER" id="PTHR10183:SF382">
    <property type="entry name" value="CALPAIN-15"/>
    <property type="match status" value="1"/>
</dbReference>
<dbReference type="InterPro" id="IPR001300">
    <property type="entry name" value="Peptidase_C2_calpain_cat"/>
</dbReference>
<comment type="similarity">
    <text evidence="1">Belongs to the peptidase C2 family.</text>
</comment>
<keyword evidence="3" id="KW-0645">Protease</keyword>
<evidence type="ECO:0000313" key="6">
    <source>
        <dbReference type="EMBL" id="CAJ1406961.1"/>
    </source>
</evidence>